<keyword evidence="3" id="KW-1185">Reference proteome</keyword>
<organism evidence="2 3">
    <name type="scientific">Cotesia congregata</name>
    <name type="common">Parasitoid wasp</name>
    <name type="synonym">Apanteles congregatus</name>
    <dbReference type="NCBI Taxonomy" id="51543"/>
    <lineage>
        <taxon>Eukaryota</taxon>
        <taxon>Metazoa</taxon>
        <taxon>Ecdysozoa</taxon>
        <taxon>Arthropoda</taxon>
        <taxon>Hexapoda</taxon>
        <taxon>Insecta</taxon>
        <taxon>Pterygota</taxon>
        <taxon>Neoptera</taxon>
        <taxon>Endopterygota</taxon>
        <taxon>Hymenoptera</taxon>
        <taxon>Apocrita</taxon>
        <taxon>Ichneumonoidea</taxon>
        <taxon>Braconidae</taxon>
        <taxon>Microgastrinae</taxon>
        <taxon>Cotesia</taxon>
    </lineage>
</organism>
<evidence type="ECO:0000313" key="2">
    <source>
        <dbReference type="EMBL" id="CAG5109339.1"/>
    </source>
</evidence>
<dbReference type="OrthoDB" id="190835at2759"/>
<dbReference type="EMBL" id="CAJNRD030001124">
    <property type="protein sequence ID" value="CAG5109339.1"/>
    <property type="molecule type" value="Genomic_DNA"/>
</dbReference>
<feature type="region of interest" description="Disordered" evidence="1">
    <location>
        <begin position="43"/>
        <end position="78"/>
    </location>
</feature>
<protein>
    <submittedName>
        <fullName evidence="2">Uncharacterized protein</fullName>
    </submittedName>
</protein>
<proteinExistence type="predicted"/>
<evidence type="ECO:0000256" key="1">
    <source>
        <dbReference type="SAM" id="MobiDB-lite"/>
    </source>
</evidence>
<comment type="caution">
    <text evidence="2">The sequence shown here is derived from an EMBL/GenBank/DDBJ whole genome shotgun (WGS) entry which is preliminary data.</text>
</comment>
<evidence type="ECO:0000313" key="3">
    <source>
        <dbReference type="Proteomes" id="UP000786811"/>
    </source>
</evidence>
<reference evidence="2" key="1">
    <citation type="submission" date="2021-04" db="EMBL/GenBank/DDBJ databases">
        <authorList>
            <person name="Chebbi M.A.C M."/>
        </authorList>
    </citation>
    <scope>NUCLEOTIDE SEQUENCE</scope>
</reference>
<accession>A0A8J2HS52</accession>
<sequence length="139" mass="15917">MDLGGNSSPPKQPAALPQAGLVHDFLGRQLFFRLGNNKPFNSRVDPQVFKGIDNERTNIRKERRNTHQKKGTRSKVPDPHSYTLRVAACLPIFIFLKATRPRVRSRGPLKSFGKITDPCARNRYFRELPMRARATTIYQ</sequence>
<dbReference type="AlphaFoldDB" id="A0A8J2HS52"/>
<gene>
    <name evidence="2" type="ORF">HICCMSTLAB_LOCUS13975</name>
</gene>
<feature type="compositionally biased region" description="Basic residues" evidence="1">
    <location>
        <begin position="61"/>
        <end position="73"/>
    </location>
</feature>
<name>A0A8J2HS52_COTCN</name>
<dbReference type="Proteomes" id="UP000786811">
    <property type="component" value="Unassembled WGS sequence"/>
</dbReference>